<keyword evidence="4" id="KW-1185">Reference proteome</keyword>
<feature type="signal peptide" evidence="2">
    <location>
        <begin position="1"/>
        <end position="16"/>
    </location>
</feature>
<feature type="region of interest" description="Disordered" evidence="1">
    <location>
        <begin position="79"/>
        <end position="99"/>
    </location>
</feature>
<evidence type="ECO:0000313" key="4">
    <source>
        <dbReference type="Proteomes" id="UP001283361"/>
    </source>
</evidence>
<name>A0AAE0YSG4_9GAST</name>
<dbReference type="EMBL" id="JAWDGP010005542">
    <property type="protein sequence ID" value="KAK3756187.1"/>
    <property type="molecule type" value="Genomic_DNA"/>
</dbReference>
<reference evidence="3" key="1">
    <citation type="journal article" date="2023" name="G3 (Bethesda)">
        <title>A reference genome for the long-term kleptoplast-retaining sea slug Elysia crispata morphotype clarki.</title>
        <authorList>
            <person name="Eastman K.E."/>
            <person name="Pendleton A.L."/>
            <person name="Shaikh M.A."/>
            <person name="Suttiyut T."/>
            <person name="Ogas R."/>
            <person name="Tomko P."/>
            <person name="Gavelis G."/>
            <person name="Widhalm J.R."/>
            <person name="Wisecaver J.H."/>
        </authorList>
    </citation>
    <scope>NUCLEOTIDE SEQUENCE</scope>
    <source>
        <strain evidence="3">ECLA1</strain>
    </source>
</reference>
<evidence type="ECO:0000256" key="2">
    <source>
        <dbReference type="SAM" id="SignalP"/>
    </source>
</evidence>
<keyword evidence="2" id="KW-0732">Signal</keyword>
<gene>
    <name evidence="3" type="ORF">RRG08_064293</name>
</gene>
<evidence type="ECO:0000256" key="1">
    <source>
        <dbReference type="SAM" id="MobiDB-lite"/>
    </source>
</evidence>
<evidence type="ECO:0000313" key="3">
    <source>
        <dbReference type="EMBL" id="KAK3756187.1"/>
    </source>
</evidence>
<organism evidence="3 4">
    <name type="scientific">Elysia crispata</name>
    <name type="common">lettuce slug</name>
    <dbReference type="NCBI Taxonomy" id="231223"/>
    <lineage>
        <taxon>Eukaryota</taxon>
        <taxon>Metazoa</taxon>
        <taxon>Spiralia</taxon>
        <taxon>Lophotrochozoa</taxon>
        <taxon>Mollusca</taxon>
        <taxon>Gastropoda</taxon>
        <taxon>Heterobranchia</taxon>
        <taxon>Euthyneura</taxon>
        <taxon>Panpulmonata</taxon>
        <taxon>Sacoglossa</taxon>
        <taxon>Placobranchoidea</taxon>
        <taxon>Plakobranchidae</taxon>
        <taxon>Elysia</taxon>
    </lineage>
</organism>
<dbReference type="Proteomes" id="UP001283361">
    <property type="component" value="Unassembled WGS sequence"/>
</dbReference>
<sequence>MLKLLSLLGFCYSVERRTVSSAYLGSLTTNVEAIEFTRILLQCGEENGDIGISWSRDFMTTNVEAIEFTRILLQCGEENEDCSKPRKERKKKRSNNSYT</sequence>
<feature type="chain" id="PRO_5042142301" evidence="2">
    <location>
        <begin position="17"/>
        <end position="99"/>
    </location>
</feature>
<feature type="compositionally biased region" description="Basic residues" evidence="1">
    <location>
        <begin position="86"/>
        <end position="99"/>
    </location>
</feature>
<dbReference type="AlphaFoldDB" id="A0AAE0YSG4"/>
<comment type="caution">
    <text evidence="3">The sequence shown here is derived from an EMBL/GenBank/DDBJ whole genome shotgun (WGS) entry which is preliminary data.</text>
</comment>
<proteinExistence type="predicted"/>
<protein>
    <submittedName>
        <fullName evidence="3">Uncharacterized protein</fullName>
    </submittedName>
</protein>
<accession>A0AAE0YSG4</accession>